<dbReference type="InterPro" id="IPR036770">
    <property type="entry name" value="Ankyrin_rpt-contain_sf"/>
</dbReference>
<accession>A0A7M7MAA5</accession>
<dbReference type="GO" id="GO:0044218">
    <property type="term" value="C:other organism cell membrane"/>
    <property type="evidence" value="ECO:0007669"/>
    <property type="project" value="UniProtKB-KW"/>
</dbReference>
<reference evidence="12" key="1">
    <citation type="submission" date="2021-01" db="UniProtKB">
        <authorList>
            <consortium name="EnsemblMetazoa"/>
        </authorList>
    </citation>
    <scope>IDENTIFICATION</scope>
</reference>
<keyword evidence="4" id="KW-0677">Repeat</keyword>
<evidence type="ECO:0000256" key="10">
    <source>
        <dbReference type="SAM" id="MobiDB-lite"/>
    </source>
</evidence>
<dbReference type="RefSeq" id="XP_022647479.1">
    <property type="nucleotide sequence ID" value="XM_022791744.1"/>
</dbReference>
<feature type="region of interest" description="Disordered" evidence="10">
    <location>
        <begin position="690"/>
        <end position="709"/>
    </location>
</feature>
<feature type="region of interest" description="Disordered" evidence="10">
    <location>
        <begin position="126"/>
        <end position="279"/>
    </location>
</feature>
<feature type="compositionally biased region" description="Low complexity" evidence="10">
    <location>
        <begin position="422"/>
        <end position="437"/>
    </location>
</feature>
<organism evidence="12 13">
    <name type="scientific">Varroa destructor</name>
    <name type="common">Honeybee mite</name>
    <dbReference type="NCBI Taxonomy" id="109461"/>
    <lineage>
        <taxon>Eukaryota</taxon>
        <taxon>Metazoa</taxon>
        <taxon>Ecdysozoa</taxon>
        <taxon>Arthropoda</taxon>
        <taxon>Chelicerata</taxon>
        <taxon>Arachnida</taxon>
        <taxon>Acari</taxon>
        <taxon>Parasitiformes</taxon>
        <taxon>Mesostigmata</taxon>
        <taxon>Gamasina</taxon>
        <taxon>Dermanyssoidea</taxon>
        <taxon>Varroidae</taxon>
        <taxon>Varroa</taxon>
    </lineage>
</organism>
<proteinExistence type="inferred from homology"/>
<protein>
    <recommendedName>
        <fullName evidence="11">SOWAHA-C winged helix-turn-helix domain-containing protein</fullName>
    </recommendedName>
</protein>
<dbReference type="EnsemblMetazoa" id="XM_022791744">
    <property type="protein sequence ID" value="XP_022647479"/>
    <property type="gene ID" value="LOC111244521"/>
</dbReference>
<evidence type="ECO:0000256" key="7">
    <source>
        <dbReference type="ARBA" id="ARBA00023298"/>
    </source>
</evidence>
<dbReference type="SUPFAM" id="SSF48403">
    <property type="entry name" value="Ankyrin repeat"/>
    <property type="match status" value="1"/>
</dbReference>
<feature type="compositionally biased region" description="Pro residues" evidence="10">
    <location>
        <begin position="165"/>
        <end position="175"/>
    </location>
</feature>
<keyword evidence="13" id="KW-1185">Reference proteome</keyword>
<dbReference type="OMA" id="NAVWQFL"/>
<comment type="similarity">
    <text evidence="8">Belongs to the SOWAH family.</text>
</comment>
<evidence type="ECO:0000256" key="4">
    <source>
        <dbReference type="ARBA" id="ARBA00022737"/>
    </source>
</evidence>
<dbReference type="PROSITE" id="PS50088">
    <property type="entry name" value="ANK_REPEAT"/>
    <property type="match status" value="1"/>
</dbReference>
<keyword evidence="6 9" id="KW-0040">ANK repeat</keyword>
<evidence type="ECO:0000313" key="13">
    <source>
        <dbReference type="Proteomes" id="UP000594260"/>
    </source>
</evidence>
<feature type="compositionally biased region" description="Polar residues" evidence="10">
    <location>
        <begin position="143"/>
        <end position="159"/>
    </location>
</feature>
<keyword evidence="7" id="KW-1053">Target membrane</keyword>
<feature type="repeat" description="ANK" evidence="9">
    <location>
        <begin position="523"/>
        <end position="556"/>
    </location>
</feature>
<dbReference type="Pfam" id="PF12796">
    <property type="entry name" value="Ank_2"/>
    <property type="match status" value="1"/>
</dbReference>
<keyword evidence="5" id="KW-0800">Toxin</keyword>
<dbReference type="Pfam" id="PF25877">
    <property type="entry name" value="WHD_SOWAH"/>
    <property type="match status" value="1"/>
</dbReference>
<evidence type="ECO:0000256" key="6">
    <source>
        <dbReference type="ARBA" id="ARBA00023043"/>
    </source>
</evidence>
<dbReference type="Proteomes" id="UP000594260">
    <property type="component" value="Unplaced"/>
</dbReference>
<feature type="compositionally biased region" description="Polar residues" evidence="10">
    <location>
        <begin position="181"/>
        <end position="192"/>
    </location>
</feature>
<sequence length="769" mass="85387">MEGGAPLMFTKEDIFNELMASNGRMLNSQLVLRFARYLKNPATKEEAKAKFKDYVNKLATLVTDPQNGDKFVVLRPELREQGRRQPMAAMIGGDQVLQLNQGHFIPLPQLSGHRMRGAYHNIRSAAGPQSAMPQQPPRVPPHTQAQNLQQQHPSHSKGSGHQGPAGPPPGRPARAPPAYQQAVSSSKLTRTPGTIGAGPPLPVQPHPNNQNIPPHHPLRGRPSSLKLVHSDHGSLGHIDTLGSSFGVDGPTPPKPVLTPPGSSCGLSSGHMGQHQRRSSAGMINTQLLQQSGMLIPKGSVTGGPPPPPPLRNLSKSVPSLIGNGAHVGDTDLDCPPAVPSRSRRHSTKGTVVEEKVKQFAEKEFIKDEIRPTLVEKTSVAVSPGTVKEKVQMLKMTSEGNLTAPAPQPHQMLLRSAQMQKDAGSGASGSRRALSSRNSNHDADDKCSVSTLDPLRREFCRKAMTCDYQAMQKMLQEDSSLARAIDYVLGYNALHWAAKYGNCDIVKLIAGTYNVDPNIRTRGAGQTPLHIAYMFNQKAIIDLLIMTYGAQKDIRDFSGRRPDFYGNQKNVETLRSKIYHTEKDKGKEDRAKEISSKRHHRWPIWPNKDDHNAVAQNQMTKNRLLTRQIYDTGAITGRVKSHRNLFDRLRNAQDDICGGDKWGQFGSRWRKWQELRSISLIESNKLENFKNKHHRQQRKQPNQQMYKRDQQRAIELDDSIRTDQSSLSSFVETSSIEQHEDAEVTSYFSEMVERSSSSPEFFTSNSNISI</sequence>
<dbReference type="CTD" id="39438"/>
<evidence type="ECO:0000256" key="2">
    <source>
        <dbReference type="ARBA" id="ARBA00022483"/>
    </source>
</evidence>
<dbReference type="InParanoid" id="A0A7M7MAA5"/>
<dbReference type="InterPro" id="IPR058889">
    <property type="entry name" value="WHD_SOWAHA-C"/>
</dbReference>
<dbReference type="KEGG" id="vde:111244521"/>
<feature type="domain" description="SOWAHA-C winged helix-turn-helix" evidence="11">
    <location>
        <begin position="9"/>
        <end position="81"/>
    </location>
</feature>
<dbReference type="OrthoDB" id="6506953at2759"/>
<evidence type="ECO:0000256" key="1">
    <source>
        <dbReference type="ARBA" id="ARBA00004175"/>
    </source>
</evidence>
<dbReference type="AlphaFoldDB" id="A0A7M7MAA5"/>
<evidence type="ECO:0000256" key="9">
    <source>
        <dbReference type="PROSITE-ProRule" id="PRU00023"/>
    </source>
</evidence>
<feature type="region of interest" description="Disordered" evidence="10">
    <location>
        <begin position="415"/>
        <end position="447"/>
    </location>
</feature>
<keyword evidence="5" id="KW-0528">Neurotoxin</keyword>
<name>A0A7M7MAA5_VARDE</name>
<evidence type="ECO:0000256" key="5">
    <source>
        <dbReference type="ARBA" id="ARBA00023028"/>
    </source>
</evidence>
<keyword evidence="7" id="KW-0472">Membrane</keyword>
<evidence type="ECO:0000259" key="11">
    <source>
        <dbReference type="Pfam" id="PF25877"/>
    </source>
</evidence>
<dbReference type="InterPro" id="IPR002110">
    <property type="entry name" value="Ankyrin_rpt"/>
</dbReference>
<dbReference type="GeneID" id="111244521"/>
<dbReference type="Gene3D" id="1.25.40.20">
    <property type="entry name" value="Ankyrin repeat-containing domain"/>
    <property type="match status" value="1"/>
</dbReference>
<evidence type="ECO:0000313" key="12">
    <source>
        <dbReference type="EnsemblMetazoa" id="XP_022647479"/>
    </source>
</evidence>
<keyword evidence="5" id="KW-0638">Presynaptic neurotoxin</keyword>
<dbReference type="PANTHER" id="PTHR14491">
    <property type="entry name" value="SOSONDOWAH, ISOFORM G"/>
    <property type="match status" value="1"/>
</dbReference>
<keyword evidence="2" id="KW-0268">Exocytosis</keyword>
<dbReference type="PANTHER" id="PTHR14491:SF7">
    <property type="entry name" value="SOSONDOWAH, ISOFORM G"/>
    <property type="match status" value="1"/>
</dbReference>
<keyword evidence="3" id="KW-1052">Target cell membrane</keyword>
<dbReference type="SMART" id="SM00248">
    <property type="entry name" value="ANK"/>
    <property type="match status" value="2"/>
</dbReference>
<evidence type="ECO:0000256" key="3">
    <source>
        <dbReference type="ARBA" id="ARBA00022537"/>
    </source>
</evidence>
<dbReference type="GO" id="GO:0006887">
    <property type="term" value="P:exocytosis"/>
    <property type="evidence" value="ECO:0007669"/>
    <property type="project" value="UniProtKB-KW"/>
</dbReference>
<comment type="subcellular location">
    <subcellularLocation>
        <location evidence="1">Target cell membrane</location>
    </subcellularLocation>
</comment>
<evidence type="ECO:0000256" key="8">
    <source>
        <dbReference type="ARBA" id="ARBA00038122"/>
    </source>
</evidence>
<dbReference type="GO" id="GO:0044231">
    <property type="term" value="C:host cell presynaptic membrane"/>
    <property type="evidence" value="ECO:0007669"/>
    <property type="project" value="UniProtKB-KW"/>
</dbReference>
<feature type="region of interest" description="Disordered" evidence="10">
    <location>
        <begin position="325"/>
        <end position="349"/>
    </location>
</feature>